<gene>
    <name evidence="1" type="ORF">BCR32DRAFT_282967</name>
</gene>
<sequence>MKRILKNIFTFSIITFFKCITPIKESIKHQVIYILSSQSSSESIDISSDLSSIVKGNFKNKSSKWLNLTIENSLRKTFRFFTIAKAPTYGISASVRVNRFVSKTQNNPPLNIDWAFLVLFLLEPKKERQFILYIKIPIFIGPETFTNFWRYLMNIIQVDRDDLYINWHNNDKCG</sequence>
<dbReference type="Proteomes" id="UP000193944">
    <property type="component" value="Unassembled WGS sequence"/>
</dbReference>
<organism evidence="1 2">
    <name type="scientific">Anaeromyces robustus</name>
    <dbReference type="NCBI Taxonomy" id="1754192"/>
    <lineage>
        <taxon>Eukaryota</taxon>
        <taxon>Fungi</taxon>
        <taxon>Fungi incertae sedis</taxon>
        <taxon>Chytridiomycota</taxon>
        <taxon>Chytridiomycota incertae sedis</taxon>
        <taxon>Neocallimastigomycetes</taxon>
        <taxon>Neocallimastigales</taxon>
        <taxon>Neocallimastigaceae</taxon>
        <taxon>Anaeromyces</taxon>
    </lineage>
</organism>
<dbReference type="EMBL" id="MCFG01000238">
    <property type="protein sequence ID" value="ORX77702.1"/>
    <property type="molecule type" value="Genomic_DNA"/>
</dbReference>
<keyword evidence="2" id="KW-1185">Reference proteome</keyword>
<evidence type="ECO:0000313" key="2">
    <source>
        <dbReference type="Proteomes" id="UP000193944"/>
    </source>
</evidence>
<evidence type="ECO:0000313" key="1">
    <source>
        <dbReference type="EMBL" id="ORX77702.1"/>
    </source>
</evidence>
<protein>
    <submittedName>
        <fullName evidence="1">Uncharacterized protein</fullName>
    </submittedName>
</protein>
<dbReference type="AlphaFoldDB" id="A0A1Y1WW63"/>
<comment type="caution">
    <text evidence="1">The sequence shown here is derived from an EMBL/GenBank/DDBJ whole genome shotgun (WGS) entry which is preliminary data.</text>
</comment>
<name>A0A1Y1WW63_9FUNG</name>
<reference evidence="1 2" key="1">
    <citation type="submission" date="2016-08" db="EMBL/GenBank/DDBJ databases">
        <title>A Parts List for Fungal Cellulosomes Revealed by Comparative Genomics.</title>
        <authorList>
            <consortium name="DOE Joint Genome Institute"/>
            <person name="Haitjema C.H."/>
            <person name="Gilmore S.P."/>
            <person name="Henske J.K."/>
            <person name="Solomon K.V."/>
            <person name="De Groot R."/>
            <person name="Kuo A."/>
            <person name="Mondo S.J."/>
            <person name="Salamov A.A."/>
            <person name="Labutti K."/>
            <person name="Zhao Z."/>
            <person name="Chiniquy J."/>
            <person name="Barry K."/>
            <person name="Brewer H.M."/>
            <person name="Purvine S.O."/>
            <person name="Wright A.T."/>
            <person name="Boxma B."/>
            <person name="Van Alen T."/>
            <person name="Hackstein J.H."/>
            <person name="Baker S.E."/>
            <person name="Grigoriev I.V."/>
            <person name="O'Malley M.A."/>
        </authorList>
    </citation>
    <scope>NUCLEOTIDE SEQUENCE [LARGE SCALE GENOMIC DNA]</scope>
    <source>
        <strain evidence="1 2">S4</strain>
    </source>
</reference>
<accession>A0A1Y1WW63</accession>
<reference evidence="1 2" key="2">
    <citation type="submission" date="2016-08" db="EMBL/GenBank/DDBJ databases">
        <title>Pervasive Adenine N6-methylation of Active Genes in Fungi.</title>
        <authorList>
            <consortium name="DOE Joint Genome Institute"/>
            <person name="Mondo S.J."/>
            <person name="Dannebaum R.O."/>
            <person name="Kuo R.C."/>
            <person name="Labutti K."/>
            <person name="Haridas S."/>
            <person name="Kuo A."/>
            <person name="Salamov A."/>
            <person name="Ahrendt S.R."/>
            <person name="Lipzen A."/>
            <person name="Sullivan W."/>
            <person name="Andreopoulos W.B."/>
            <person name="Clum A."/>
            <person name="Lindquist E."/>
            <person name="Daum C."/>
            <person name="Ramamoorthy G.K."/>
            <person name="Gryganskyi A."/>
            <person name="Culley D."/>
            <person name="Magnuson J.K."/>
            <person name="James T.Y."/>
            <person name="O'Malley M.A."/>
            <person name="Stajich J.E."/>
            <person name="Spatafora J.W."/>
            <person name="Visel A."/>
            <person name="Grigoriev I.V."/>
        </authorList>
    </citation>
    <scope>NUCLEOTIDE SEQUENCE [LARGE SCALE GENOMIC DNA]</scope>
    <source>
        <strain evidence="1 2">S4</strain>
    </source>
</reference>
<proteinExistence type="predicted"/>